<sequence>MSVTTGTVPFVVGDETYQTWYRVLGDLKSGVRPLVLLHGGPGIPHHYLLGHDELYKQHNIPIVWYDQVGCGASTHLPDKPKSFWTEEFFMDELENVVKHLGIADNYDLLGHSWGGMLTARFAATRHPAGLKRIVITNSPAALRLWEEGNAVLLKQMPQHMQDVIRKNEDAGTLEDPEYKAALHAYYLKHVCRISPWPEPFTKSLTEIAKDPTVCHTLLGPKEFEITGTLKNWDITGILGSITQPTLVINGHYDMAQDICVAPFFEKIPKVKWARLSESSHLPCWEEPERYYQILKTQFGQRRLPLESLVPSQ</sequence>
<keyword evidence="2" id="KW-1185">Reference proteome</keyword>
<evidence type="ECO:0000313" key="2">
    <source>
        <dbReference type="Proteomes" id="UP001148662"/>
    </source>
</evidence>
<accession>A0ACC1TB85</accession>
<protein>
    <submittedName>
        <fullName evidence="1">Uncharacterized protein</fullName>
    </submittedName>
</protein>
<comment type="caution">
    <text evidence="1">The sequence shown here is derived from an EMBL/GenBank/DDBJ whole genome shotgun (WGS) entry which is preliminary data.</text>
</comment>
<organism evidence="1 2">
    <name type="scientific">Phlebia brevispora</name>
    <dbReference type="NCBI Taxonomy" id="194682"/>
    <lineage>
        <taxon>Eukaryota</taxon>
        <taxon>Fungi</taxon>
        <taxon>Dikarya</taxon>
        <taxon>Basidiomycota</taxon>
        <taxon>Agaricomycotina</taxon>
        <taxon>Agaricomycetes</taxon>
        <taxon>Polyporales</taxon>
        <taxon>Meruliaceae</taxon>
        <taxon>Phlebia</taxon>
    </lineage>
</organism>
<proteinExistence type="predicted"/>
<gene>
    <name evidence="1" type="ORF">NM688_g1599</name>
</gene>
<name>A0ACC1TB85_9APHY</name>
<evidence type="ECO:0000313" key="1">
    <source>
        <dbReference type="EMBL" id="KAJ3557191.1"/>
    </source>
</evidence>
<dbReference type="EMBL" id="JANHOG010000178">
    <property type="protein sequence ID" value="KAJ3557191.1"/>
    <property type="molecule type" value="Genomic_DNA"/>
</dbReference>
<reference evidence="1" key="1">
    <citation type="submission" date="2022-07" db="EMBL/GenBank/DDBJ databases">
        <title>Genome Sequence of Phlebia brevispora.</title>
        <authorList>
            <person name="Buettner E."/>
        </authorList>
    </citation>
    <scope>NUCLEOTIDE SEQUENCE</scope>
    <source>
        <strain evidence="1">MPL23</strain>
    </source>
</reference>
<dbReference type="Proteomes" id="UP001148662">
    <property type="component" value="Unassembled WGS sequence"/>
</dbReference>